<dbReference type="FunFam" id="3.60.10.10:FF:000011">
    <property type="entry name" value="Type II inositol polyphosphate 5-phosphatase 15"/>
    <property type="match status" value="1"/>
</dbReference>
<dbReference type="Pfam" id="PF23754">
    <property type="entry name" value="Beta-prop_IP5PC_F"/>
    <property type="match status" value="1"/>
</dbReference>
<dbReference type="PANTHER" id="PTHR11200">
    <property type="entry name" value="INOSITOL 5-PHOSPHATASE"/>
    <property type="match status" value="1"/>
</dbReference>
<dbReference type="InterPro" id="IPR036691">
    <property type="entry name" value="Endo/exonu/phosph_ase_sf"/>
</dbReference>
<keyword evidence="5" id="KW-0479">Metal-binding</keyword>
<keyword evidence="8" id="KW-0460">Magnesium</keyword>
<name>A0AAP0GUW7_9ASTR</name>
<protein>
    <recommendedName>
        <fullName evidence="11">Inositol polyphosphate-related phosphatase domain-containing protein</fullName>
    </recommendedName>
</protein>
<dbReference type="GO" id="GO:0009846">
    <property type="term" value="P:pollen germination"/>
    <property type="evidence" value="ECO:0007669"/>
    <property type="project" value="UniProtKB-ARBA"/>
</dbReference>
<dbReference type="Proteomes" id="UP001408789">
    <property type="component" value="Unassembled WGS sequence"/>
</dbReference>
<feature type="compositionally biased region" description="Basic and acidic residues" evidence="10">
    <location>
        <begin position="1178"/>
        <end position="1195"/>
    </location>
</feature>
<dbReference type="InterPro" id="IPR046985">
    <property type="entry name" value="IP5"/>
</dbReference>
<keyword evidence="9" id="KW-0832">Ubl conjugation</keyword>
<keyword evidence="6" id="KW-0677">Repeat</keyword>
<evidence type="ECO:0000256" key="4">
    <source>
        <dbReference type="ARBA" id="ARBA00022574"/>
    </source>
</evidence>
<evidence type="ECO:0000256" key="10">
    <source>
        <dbReference type="SAM" id="MobiDB-lite"/>
    </source>
</evidence>
<evidence type="ECO:0000256" key="7">
    <source>
        <dbReference type="ARBA" id="ARBA00022801"/>
    </source>
</evidence>
<dbReference type="SUPFAM" id="SSF56219">
    <property type="entry name" value="DNase I-like"/>
    <property type="match status" value="1"/>
</dbReference>
<evidence type="ECO:0000256" key="2">
    <source>
        <dbReference type="ARBA" id="ARBA00010768"/>
    </source>
</evidence>
<dbReference type="GO" id="GO:0004439">
    <property type="term" value="F:phosphatidylinositol-4,5-bisphosphate 5-phosphatase activity"/>
    <property type="evidence" value="ECO:0007669"/>
    <property type="project" value="TreeGrafter"/>
</dbReference>
<dbReference type="Gene3D" id="3.60.10.10">
    <property type="entry name" value="Endonuclease/exonuclease/phosphatase"/>
    <property type="match status" value="1"/>
</dbReference>
<evidence type="ECO:0000313" key="13">
    <source>
        <dbReference type="Proteomes" id="UP001408789"/>
    </source>
</evidence>
<dbReference type="CDD" id="cd09074">
    <property type="entry name" value="INPP5c"/>
    <property type="match status" value="1"/>
</dbReference>
<evidence type="ECO:0000313" key="12">
    <source>
        <dbReference type="EMBL" id="KAK9061407.1"/>
    </source>
</evidence>
<dbReference type="Pfam" id="PF23755">
    <property type="entry name" value="Ig-like_IP5PC_F"/>
    <property type="match status" value="1"/>
</dbReference>
<evidence type="ECO:0000259" key="11">
    <source>
        <dbReference type="SMART" id="SM00128"/>
    </source>
</evidence>
<keyword evidence="7" id="KW-0378">Hydrolase</keyword>
<dbReference type="InterPro" id="IPR056455">
    <property type="entry name" value="Ig-like_IP5PC_F"/>
</dbReference>
<evidence type="ECO:0000256" key="8">
    <source>
        <dbReference type="ARBA" id="ARBA00022842"/>
    </source>
</evidence>
<sequence>MKVEIGLVHLVEVLPLRLENHIRRIICTYLPSSLPCNFNFRLNSRNHLRNDNRLSRSPRSSPFSSSLRFSSTFFQRVYQYNSVMAARHPAVDDLFSSLNSSPASLPVNFGNDSPNLISFDDDGEEDYDNTPTTSKPLMVFDRFYDSSSEDGFYSTGSGAGGGGSTGGDNSLVHAAGNRLDYMMQYLDRKLLTVDGKDNELKQALEEVIGSGGGRGMFKLPIKAAVHPGRPPSLEFRPHPLRETQIGCFLRILEGTGDGRQLWAGSECGVRVWDTNDMYSAGVDDGEDEVEVRFYESVRTSPTLCLVVDDGNKVVWSGHKDGKIRCWKMLQASDDPGVPFRECISWQAHRGPVLSMVISSYGDLWSGSEGGAIIVWPWEALEKAHLLTREEKHRAPSVVEKSYVDLKNQVTANGISCSILSADVKYLLSDYSGAKVWSAGPFSFALWDAYTRELLKVFNIDGLAENLTTIQDLTAEEEAKMKFASYPKKEKTQSSISFFQRSRNAIMGAADAVLRVAAKGAFGDDSRRIEALIVTADGTIWTGYANGLIVKWDANGNRLLDFQYHSYAVRCLCTFGLRVWVGYVSGTLHVMDLDGNLLGEWVAHGSPIIDMAVGPGYIFTLANDGGIRGWSLLTPGPLDKILSSELSDRELLYTRLENFKILAGTWNVAQGKATHDSLMSWLGSAAKDVDIVAVGLQEVEMGAGFLAMSAARETMQVGLEGSSAGQWWLDIIGKTLDEGSSFYRVGSRQLAGMLIGVWVRNNLRGNVGDIDVAAVPCGFGNAIGNKGAVGLRMRIYGRIICFVNCHFAAHLEAVNRRNADFDHVYKTMSFIRPPNLLSSAAVSSAIQMARLENAMGTLSVDDLPELSEADMVVFLGDFNYRLDDISYDEARDFISQRSFDWLREKDQLHMEMKAGSVFQGMREAVITFPPTYKFERHQVGLAGYDSGEKKRIPAWCDRVLYRDNRPDSSDICSLNCPVVASVMQYEACMDVTDSDHKPVRCIFSVELARVDEPKRRKLFGELIKSNHKIRRILEEQCNVPEAIMSTNNIILQDNDTSILRITNKCGQDEALFRVICEGQCTIKDKKQASSHHPRGSYGFPRWLEVKPTVGIIEPNHIAEISVHHQGYETLEEYIDGAPRNSWCEDVRDKEVMLVVEVRGSCTTERKWHRVRVRHNQSLSDRHMPMEQKPDNSHRDHANALHRSDIKWLTGSRDVVDHLRELHTP</sequence>
<dbReference type="InterPro" id="IPR056454">
    <property type="entry name" value="Beta-prop_IP5PC_F"/>
</dbReference>
<evidence type="ECO:0000256" key="3">
    <source>
        <dbReference type="ARBA" id="ARBA00022499"/>
    </source>
</evidence>
<comment type="caution">
    <text evidence="12">The sequence shown here is derived from an EMBL/GenBank/DDBJ whole genome shotgun (WGS) entry which is preliminary data.</text>
</comment>
<dbReference type="SMART" id="SM00128">
    <property type="entry name" value="IPPc"/>
    <property type="match status" value="1"/>
</dbReference>
<dbReference type="EMBL" id="JBCNJP010000019">
    <property type="protein sequence ID" value="KAK9061407.1"/>
    <property type="molecule type" value="Genomic_DNA"/>
</dbReference>
<dbReference type="SUPFAM" id="SSF101908">
    <property type="entry name" value="Putative isomerase YbhE"/>
    <property type="match status" value="1"/>
</dbReference>
<accession>A0AAP0GUW7</accession>
<evidence type="ECO:0000256" key="6">
    <source>
        <dbReference type="ARBA" id="ARBA00022737"/>
    </source>
</evidence>
<dbReference type="AlphaFoldDB" id="A0AAP0GUW7"/>
<proteinExistence type="inferred from homology"/>
<keyword evidence="3" id="KW-1017">Isopeptide bond</keyword>
<dbReference type="PANTHER" id="PTHR11200:SF300">
    <property type="entry name" value="TYPE II INOSITOL 1,4,5-TRISPHOSPHATE 5-PHOSPHATASE"/>
    <property type="match status" value="1"/>
</dbReference>
<dbReference type="InterPro" id="IPR015943">
    <property type="entry name" value="WD40/YVTN_repeat-like_dom_sf"/>
</dbReference>
<reference evidence="12 13" key="1">
    <citation type="submission" date="2024-04" db="EMBL/GenBank/DDBJ databases">
        <title>The reference genome of an endangered Asteraceae, Deinandra increscens subsp. villosa, native to the Central Coast of California.</title>
        <authorList>
            <person name="Guilliams M."/>
            <person name="Hasenstab-Lehman K."/>
            <person name="Meyer R."/>
            <person name="Mcevoy S."/>
        </authorList>
    </citation>
    <scope>NUCLEOTIDE SEQUENCE [LARGE SCALE GENOMIC DNA]</scope>
    <source>
        <tissue evidence="12">Leaf</tissue>
    </source>
</reference>
<comment type="cofactor">
    <cofactor evidence="1">
        <name>Mg(2+)</name>
        <dbReference type="ChEBI" id="CHEBI:18420"/>
    </cofactor>
</comment>
<feature type="domain" description="Inositol polyphosphate-related phosphatase" evidence="11">
    <location>
        <begin position="656"/>
        <end position="1010"/>
    </location>
</feature>
<dbReference type="InterPro" id="IPR001680">
    <property type="entry name" value="WD40_rpt"/>
</dbReference>
<dbReference type="Gene3D" id="2.130.10.10">
    <property type="entry name" value="YVTN repeat-like/Quinoprotein amine dehydrogenase"/>
    <property type="match status" value="2"/>
</dbReference>
<organism evidence="12 13">
    <name type="scientific">Deinandra increscens subsp. villosa</name>
    <dbReference type="NCBI Taxonomy" id="3103831"/>
    <lineage>
        <taxon>Eukaryota</taxon>
        <taxon>Viridiplantae</taxon>
        <taxon>Streptophyta</taxon>
        <taxon>Embryophyta</taxon>
        <taxon>Tracheophyta</taxon>
        <taxon>Spermatophyta</taxon>
        <taxon>Magnoliopsida</taxon>
        <taxon>eudicotyledons</taxon>
        <taxon>Gunneridae</taxon>
        <taxon>Pentapetalae</taxon>
        <taxon>asterids</taxon>
        <taxon>campanulids</taxon>
        <taxon>Asterales</taxon>
        <taxon>Asteraceae</taxon>
        <taxon>Asteroideae</taxon>
        <taxon>Heliantheae alliance</taxon>
        <taxon>Madieae</taxon>
        <taxon>Madiinae</taxon>
        <taxon>Deinandra</taxon>
    </lineage>
</organism>
<feature type="region of interest" description="Disordered" evidence="10">
    <location>
        <begin position="1174"/>
        <end position="1195"/>
    </location>
</feature>
<dbReference type="SMART" id="SM00320">
    <property type="entry name" value="WD40"/>
    <property type="match status" value="5"/>
</dbReference>
<keyword evidence="4" id="KW-0853">WD repeat</keyword>
<keyword evidence="13" id="KW-1185">Reference proteome</keyword>
<evidence type="ECO:0000256" key="1">
    <source>
        <dbReference type="ARBA" id="ARBA00001946"/>
    </source>
</evidence>
<dbReference type="GO" id="GO:0046872">
    <property type="term" value="F:metal ion binding"/>
    <property type="evidence" value="ECO:0007669"/>
    <property type="project" value="UniProtKB-KW"/>
</dbReference>
<dbReference type="InterPro" id="IPR000300">
    <property type="entry name" value="IPPc"/>
</dbReference>
<gene>
    <name evidence="12" type="ORF">SSX86_018588</name>
</gene>
<evidence type="ECO:0000256" key="9">
    <source>
        <dbReference type="ARBA" id="ARBA00022843"/>
    </source>
</evidence>
<dbReference type="Pfam" id="PF22669">
    <property type="entry name" value="Exo_endo_phos2"/>
    <property type="match status" value="1"/>
</dbReference>
<comment type="similarity">
    <text evidence="2">Belongs to the inositol polyphosphate 5-phosphatase family.</text>
</comment>
<evidence type="ECO:0000256" key="5">
    <source>
        <dbReference type="ARBA" id="ARBA00022723"/>
    </source>
</evidence>
<dbReference type="GO" id="GO:0046856">
    <property type="term" value="P:phosphatidylinositol dephosphorylation"/>
    <property type="evidence" value="ECO:0007669"/>
    <property type="project" value="InterPro"/>
</dbReference>